<feature type="binding site" evidence="4">
    <location>
        <position position="6"/>
    </location>
    <ligand>
        <name>a divalent metal cation</name>
        <dbReference type="ChEBI" id="CHEBI:60240"/>
        <label>1</label>
    </ligand>
</feature>
<dbReference type="GO" id="GO:0005829">
    <property type="term" value="C:cytosol"/>
    <property type="evidence" value="ECO:0007669"/>
    <property type="project" value="TreeGrafter"/>
</dbReference>
<evidence type="ECO:0000313" key="5">
    <source>
        <dbReference type="EMBL" id="ABB28607.1"/>
    </source>
</evidence>
<dbReference type="EMBL" id="CP000108">
    <property type="protein sequence ID" value="ABB28607.1"/>
    <property type="molecule type" value="Genomic_DNA"/>
</dbReference>
<evidence type="ECO:0000256" key="1">
    <source>
        <dbReference type="ARBA" id="ARBA00009275"/>
    </source>
</evidence>
<dbReference type="InterPro" id="IPR015991">
    <property type="entry name" value="TatD/YcfH-like"/>
</dbReference>
<dbReference type="NCBIfam" id="TIGR00010">
    <property type="entry name" value="YchF/TatD family DNA exonuclease"/>
    <property type="match status" value="1"/>
</dbReference>
<protein>
    <submittedName>
        <fullName evidence="5">TatD-related deoxyribonuclease</fullName>
    </submittedName>
</protein>
<evidence type="ECO:0000256" key="2">
    <source>
        <dbReference type="ARBA" id="ARBA00022723"/>
    </source>
</evidence>
<name>Q3AQW8_CHLCH</name>
<gene>
    <name evidence="5" type="ordered locus">Cag_1347</name>
</gene>
<keyword evidence="2 4" id="KW-0479">Metal-binding</keyword>
<dbReference type="SUPFAM" id="SSF51556">
    <property type="entry name" value="Metallo-dependent hydrolases"/>
    <property type="match status" value="1"/>
</dbReference>
<dbReference type="PANTHER" id="PTHR46124">
    <property type="entry name" value="D-AMINOACYL-TRNA DEACYLASE"/>
    <property type="match status" value="1"/>
</dbReference>
<feature type="binding site" evidence="4">
    <location>
        <position position="8"/>
    </location>
    <ligand>
        <name>a divalent metal cation</name>
        <dbReference type="ChEBI" id="CHEBI:60240"/>
        <label>1</label>
    </ligand>
</feature>
<dbReference type="InterPro" id="IPR001130">
    <property type="entry name" value="TatD-like"/>
</dbReference>
<feature type="binding site" evidence="4">
    <location>
        <position position="203"/>
    </location>
    <ligand>
        <name>a divalent metal cation</name>
        <dbReference type="ChEBI" id="CHEBI:60240"/>
        <label>1</label>
    </ligand>
</feature>
<feature type="binding site" evidence="4">
    <location>
        <position position="93"/>
    </location>
    <ligand>
        <name>a divalent metal cation</name>
        <dbReference type="ChEBI" id="CHEBI:60240"/>
        <label>1</label>
    </ligand>
</feature>
<feature type="binding site" evidence="4">
    <location>
        <position position="129"/>
    </location>
    <ligand>
        <name>a divalent metal cation</name>
        <dbReference type="ChEBI" id="CHEBI:60240"/>
        <label>2</label>
    </ligand>
</feature>
<feature type="binding site" evidence="4">
    <location>
        <position position="154"/>
    </location>
    <ligand>
        <name>a divalent metal cation</name>
        <dbReference type="ChEBI" id="CHEBI:60240"/>
        <label>2</label>
    </ligand>
</feature>
<dbReference type="CDD" id="cd01310">
    <property type="entry name" value="TatD_DNAse"/>
    <property type="match status" value="1"/>
</dbReference>
<comment type="similarity">
    <text evidence="1">Belongs to the metallo-dependent hydrolases superfamily. TatD-type hydrolase family.</text>
</comment>
<proteinExistence type="inferred from homology"/>
<dbReference type="STRING" id="340177.Cag_1347"/>
<evidence type="ECO:0000256" key="4">
    <source>
        <dbReference type="PIRSR" id="PIRSR005902-1"/>
    </source>
</evidence>
<dbReference type="Pfam" id="PF01026">
    <property type="entry name" value="TatD_DNase"/>
    <property type="match status" value="1"/>
</dbReference>
<organism evidence="5">
    <name type="scientific">Chlorobium chlorochromatii (strain CaD3)</name>
    <dbReference type="NCBI Taxonomy" id="340177"/>
    <lineage>
        <taxon>Bacteria</taxon>
        <taxon>Pseudomonadati</taxon>
        <taxon>Chlorobiota</taxon>
        <taxon>Chlorobiia</taxon>
        <taxon>Chlorobiales</taxon>
        <taxon>Chlorobiaceae</taxon>
        <taxon>Chlorobium/Pelodictyon group</taxon>
        <taxon>Chlorobium</taxon>
    </lineage>
</organism>
<dbReference type="GO" id="GO:0016788">
    <property type="term" value="F:hydrolase activity, acting on ester bonds"/>
    <property type="evidence" value="ECO:0007669"/>
    <property type="project" value="InterPro"/>
</dbReference>
<keyword evidence="3" id="KW-0378">Hydrolase</keyword>
<dbReference type="HOGENOM" id="CLU_031506_4_0_10"/>
<dbReference type="PANTHER" id="PTHR46124:SF2">
    <property type="entry name" value="D-AMINOACYL-TRNA DEACYLASE"/>
    <property type="match status" value="1"/>
</dbReference>
<evidence type="ECO:0000256" key="3">
    <source>
        <dbReference type="ARBA" id="ARBA00022801"/>
    </source>
</evidence>
<dbReference type="AlphaFoldDB" id="Q3AQW8"/>
<dbReference type="FunFam" id="3.20.20.140:FF:000005">
    <property type="entry name" value="TatD family hydrolase"/>
    <property type="match status" value="1"/>
</dbReference>
<dbReference type="InterPro" id="IPR032466">
    <property type="entry name" value="Metal_Hydrolase"/>
</dbReference>
<dbReference type="GO" id="GO:0004536">
    <property type="term" value="F:DNA nuclease activity"/>
    <property type="evidence" value="ECO:0007669"/>
    <property type="project" value="InterPro"/>
</dbReference>
<dbReference type="KEGG" id="cch:Cag_1347"/>
<dbReference type="Gene3D" id="3.20.20.140">
    <property type="entry name" value="Metal-dependent hydrolases"/>
    <property type="match status" value="1"/>
</dbReference>
<dbReference type="GO" id="GO:0046872">
    <property type="term" value="F:metal ion binding"/>
    <property type="evidence" value="ECO:0007669"/>
    <property type="project" value="UniProtKB-KW"/>
</dbReference>
<sequence length="268" mass="29440">MFIDSHCHLSFPDFDADRNDVLQRLQAAKVSLLIDPGTDVTTSKNSIALAQEVDCVYANVGLHPHEATQPIGDDVFAQLEALAHQPKVVGLGEIGLDYHYPDCNASAQQAAFREMLRMAIRLDIPVVIHSRDAWSDTLRLLDEEQHSALRGIMHCFSGDVAIAKECIQRGFKLSIPGTLTYKKSLLPEVVAQVALDDLLTETDAPYLAPVPHRGKRNEPAYVALVTETIARIRSLSVEDAATAIYRNTLSVFEKINGNGLSVKIADNK</sequence>
<dbReference type="OrthoDB" id="9810005at2"/>
<accession>Q3AQW8</accession>
<dbReference type="PIRSF" id="PIRSF005902">
    <property type="entry name" value="DNase_TatD"/>
    <property type="match status" value="1"/>
</dbReference>
<dbReference type="eggNOG" id="COG0084">
    <property type="taxonomic scope" value="Bacteria"/>
</dbReference>
<reference evidence="5" key="1">
    <citation type="submission" date="2005-08" db="EMBL/GenBank/DDBJ databases">
        <title>Complete sequence of Chlorobium chlorochromatii CaD3.</title>
        <authorList>
            <person name="Copeland A."/>
            <person name="Lucas S."/>
            <person name="Lapidus A."/>
            <person name="Barry K."/>
            <person name="Detter J.C."/>
            <person name="Glavina T."/>
            <person name="Hammon N."/>
            <person name="Israni S."/>
            <person name="Pitluck S."/>
            <person name="Bryant D."/>
            <person name="Schmutz J."/>
            <person name="Larimer F."/>
            <person name="Land M."/>
            <person name="Kyrpides N."/>
            <person name="Ivanova N."/>
            <person name="Richardson P."/>
        </authorList>
    </citation>
    <scope>NUCLEOTIDE SEQUENCE [LARGE SCALE GENOMIC DNA]</scope>
    <source>
        <strain evidence="5">CaD3</strain>
    </source>
</reference>